<name>A0A1W1C3J5_9ZZZZ</name>
<gene>
    <name evidence="1" type="ORF">MNB_SV-8-1093</name>
</gene>
<reference evidence="1" key="1">
    <citation type="submission" date="2016-10" db="EMBL/GenBank/DDBJ databases">
        <authorList>
            <person name="de Groot N.N."/>
        </authorList>
    </citation>
    <scope>NUCLEOTIDE SEQUENCE</scope>
</reference>
<organism evidence="1">
    <name type="scientific">hydrothermal vent metagenome</name>
    <dbReference type="NCBI Taxonomy" id="652676"/>
    <lineage>
        <taxon>unclassified sequences</taxon>
        <taxon>metagenomes</taxon>
        <taxon>ecological metagenomes</taxon>
    </lineage>
</organism>
<dbReference type="EMBL" id="FPHD01000055">
    <property type="protein sequence ID" value="SFV60418.1"/>
    <property type="molecule type" value="Genomic_DNA"/>
</dbReference>
<evidence type="ECO:0008006" key="2">
    <source>
        <dbReference type="Google" id="ProtNLM"/>
    </source>
</evidence>
<evidence type="ECO:0000313" key="1">
    <source>
        <dbReference type="EMBL" id="SFV60418.1"/>
    </source>
</evidence>
<proteinExistence type="predicted"/>
<accession>A0A1W1C3J5</accession>
<dbReference type="AlphaFoldDB" id="A0A1W1C3J5"/>
<protein>
    <recommendedName>
        <fullName evidence="2">DUF177 domain-containing protein</fullName>
    </recommendedName>
</protein>
<sequence>MKIVFDKVGSTSKPIELEVQGVKLEGTLQKNGYHRVALDARLSGSLRLDCDRCGQAFDYDMNTPLKLTLSDRVSEDKDDLDIIEFLNGVIDVTYILESEINAIEVAFHYCDSCDGNEEALEIEY</sequence>